<protein>
    <submittedName>
        <fullName evidence="3">DUF4157 domain-containing protein</fullName>
    </submittedName>
</protein>
<feature type="signal peptide" evidence="1">
    <location>
        <begin position="1"/>
        <end position="22"/>
    </location>
</feature>
<dbReference type="InterPro" id="IPR025295">
    <property type="entry name" value="eCIS_core_dom"/>
</dbReference>
<dbReference type="RefSeq" id="WP_204474909.1">
    <property type="nucleotide sequence ID" value="NZ_JACJJW010000006.1"/>
</dbReference>
<keyword evidence="4" id="KW-1185">Reference proteome</keyword>
<organism evidence="3 4">
    <name type="scientific">Bacteroides mediterraneensis</name>
    <dbReference type="NCBI Taxonomy" id="1841856"/>
    <lineage>
        <taxon>Bacteria</taxon>
        <taxon>Pseudomonadati</taxon>
        <taxon>Bacteroidota</taxon>
        <taxon>Bacteroidia</taxon>
        <taxon>Bacteroidales</taxon>
        <taxon>Bacteroidaceae</taxon>
        <taxon>Bacteroides</taxon>
    </lineage>
</organism>
<gene>
    <name evidence="3" type="ORF">H6A31_03885</name>
</gene>
<evidence type="ECO:0000256" key="1">
    <source>
        <dbReference type="SAM" id="SignalP"/>
    </source>
</evidence>
<name>A0ABS2ET55_9BACE</name>
<reference evidence="3 4" key="1">
    <citation type="journal article" date="2021" name="Sci. Rep.">
        <title>The distribution of antibiotic resistance genes in chicken gut microbiota commensals.</title>
        <authorList>
            <person name="Juricova H."/>
            <person name="Matiasovicova J."/>
            <person name="Kubasova T."/>
            <person name="Cejkova D."/>
            <person name="Rychlik I."/>
        </authorList>
    </citation>
    <scope>NUCLEOTIDE SEQUENCE [LARGE SCALE GENOMIC DNA]</scope>
    <source>
        <strain evidence="3 4">An801</strain>
    </source>
</reference>
<sequence>MTLKHQFLFIFCLTLSTVAAWAQSNKFANSAFRFATRAEAQMLITELDDYTRNWNQFDIDVRLQKPQGRKSELLQFAMDQTLNWSDEEKARISKTMKSLDTEIKKQKYHLEFPKEIIFVKTTQKEEGNAQAYTRMNWIAIGEEALKSASEEDFKYLIAHELFHLLTRQNADFKKDIYQVIGFDTTEKEILFPSDLAEMRISNPDISRYDSYGTFTIGGQKQYCTMVIYTDKPYDGKTLFEYLKIGLVPLNGEFIPVQKSGKTIIYSLDDATDFYTQVGKNTSYVINPEEIMADNFAFTLIGKKDLPNPEIIQNTQKVLKANNR</sequence>
<keyword evidence="1" id="KW-0732">Signal</keyword>
<accession>A0ABS2ET55</accession>
<evidence type="ECO:0000313" key="4">
    <source>
        <dbReference type="Proteomes" id="UP000703295"/>
    </source>
</evidence>
<evidence type="ECO:0000313" key="3">
    <source>
        <dbReference type="EMBL" id="MBM6757835.1"/>
    </source>
</evidence>
<dbReference type="EMBL" id="JACJJW010000006">
    <property type="protein sequence ID" value="MBM6757835.1"/>
    <property type="molecule type" value="Genomic_DNA"/>
</dbReference>
<comment type="caution">
    <text evidence="3">The sequence shown here is derived from an EMBL/GenBank/DDBJ whole genome shotgun (WGS) entry which is preliminary data.</text>
</comment>
<proteinExistence type="predicted"/>
<evidence type="ECO:0000259" key="2">
    <source>
        <dbReference type="Pfam" id="PF13699"/>
    </source>
</evidence>
<dbReference type="Pfam" id="PF13699">
    <property type="entry name" value="eCIS_core"/>
    <property type="match status" value="1"/>
</dbReference>
<feature type="domain" description="eCIS core" evidence="2">
    <location>
        <begin position="123"/>
        <end position="168"/>
    </location>
</feature>
<feature type="chain" id="PRO_5047407563" evidence="1">
    <location>
        <begin position="23"/>
        <end position="323"/>
    </location>
</feature>
<dbReference type="Proteomes" id="UP000703295">
    <property type="component" value="Unassembled WGS sequence"/>
</dbReference>